<sequence>MVKFITDLPLWNPNDTARASLEEDVTTEELASALSEMLTGWAPGPNSLLCEFFKALSTLGEPLPLDWHQVEIVVFVKLGRPSEERTSYCPIYLLNTEVKLLANLLAHRLMKHIQELVHQDQSGFMTHNIQVHNDLAMTDLLERPAALLMVDMDGAFSSVQ</sequence>
<evidence type="ECO:0008006" key="3">
    <source>
        <dbReference type="Google" id="ProtNLM"/>
    </source>
</evidence>
<reference evidence="1" key="1">
    <citation type="journal article" date="2022" name="bioRxiv">
        <title>Sequencing and chromosome-scale assembly of the giantPleurodeles waltlgenome.</title>
        <authorList>
            <person name="Brown T."/>
            <person name="Elewa A."/>
            <person name="Iarovenko S."/>
            <person name="Subramanian E."/>
            <person name="Araus A.J."/>
            <person name="Petzold A."/>
            <person name="Susuki M."/>
            <person name="Suzuki K.-i.T."/>
            <person name="Hayashi T."/>
            <person name="Toyoda A."/>
            <person name="Oliveira C."/>
            <person name="Osipova E."/>
            <person name="Leigh N.D."/>
            <person name="Simon A."/>
            <person name="Yun M.H."/>
        </authorList>
    </citation>
    <scope>NUCLEOTIDE SEQUENCE</scope>
    <source>
        <strain evidence="1">20211129_DDA</strain>
        <tissue evidence="1">Liver</tissue>
    </source>
</reference>
<evidence type="ECO:0000313" key="2">
    <source>
        <dbReference type="Proteomes" id="UP001066276"/>
    </source>
</evidence>
<gene>
    <name evidence="1" type="ORF">NDU88_001570</name>
</gene>
<evidence type="ECO:0000313" key="1">
    <source>
        <dbReference type="EMBL" id="KAJ1206161.1"/>
    </source>
</evidence>
<dbReference type="PANTHER" id="PTHR19446">
    <property type="entry name" value="REVERSE TRANSCRIPTASES"/>
    <property type="match status" value="1"/>
</dbReference>
<name>A0AAV7W0D0_PLEWA</name>
<dbReference type="EMBL" id="JANPWB010000002">
    <property type="protein sequence ID" value="KAJ1206161.1"/>
    <property type="molecule type" value="Genomic_DNA"/>
</dbReference>
<keyword evidence="2" id="KW-1185">Reference proteome</keyword>
<dbReference type="AlphaFoldDB" id="A0AAV7W0D0"/>
<comment type="caution">
    <text evidence="1">The sequence shown here is derived from an EMBL/GenBank/DDBJ whole genome shotgun (WGS) entry which is preliminary data.</text>
</comment>
<organism evidence="1 2">
    <name type="scientific">Pleurodeles waltl</name>
    <name type="common">Iberian ribbed newt</name>
    <dbReference type="NCBI Taxonomy" id="8319"/>
    <lineage>
        <taxon>Eukaryota</taxon>
        <taxon>Metazoa</taxon>
        <taxon>Chordata</taxon>
        <taxon>Craniata</taxon>
        <taxon>Vertebrata</taxon>
        <taxon>Euteleostomi</taxon>
        <taxon>Amphibia</taxon>
        <taxon>Batrachia</taxon>
        <taxon>Caudata</taxon>
        <taxon>Salamandroidea</taxon>
        <taxon>Salamandridae</taxon>
        <taxon>Pleurodelinae</taxon>
        <taxon>Pleurodeles</taxon>
    </lineage>
</organism>
<dbReference type="Proteomes" id="UP001066276">
    <property type="component" value="Chromosome 1_2"/>
</dbReference>
<accession>A0AAV7W0D0</accession>
<protein>
    <recommendedName>
        <fullName evidence="3">Reverse transcriptase domain-containing protein</fullName>
    </recommendedName>
</protein>
<proteinExistence type="predicted"/>